<name>A0A8C5T646_9PASS</name>
<sequence>MRSRAALPGVGSSREGTRGVSGQWARRGLKGPVAVGRNGAPWPRGLQHPPRGSSGLPAFPRCPSARRWPCLQEQPCTGLARGAALPKGCKSPSEPKNAGRVLTRPLQSQGPLPKGRDKPVGKSGHSSGRPCEQLGVAGGKRAHLTRTGDKMAVQEMTRQATNGSREFSLCQATLQQLVCRELSTSLLV</sequence>
<keyword evidence="3" id="KW-1185">Reference proteome</keyword>
<organism evidence="2 3">
    <name type="scientific">Malurus cyaneus samueli</name>
    <dbReference type="NCBI Taxonomy" id="2593467"/>
    <lineage>
        <taxon>Eukaryota</taxon>
        <taxon>Metazoa</taxon>
        <taxon>Chordata</taxon>
        <taxon>Craniata</taxon>
        <taxon>Vertebrata</taxon>
        <taxon>Euteleostomi</taxon>
        <taxon>Archelosauria</taxon>
        <taxon>Archosauria</taxon>
        <taxon>Dinosauria</taxon>
        <taxon>Saurischia</taxon>
        <taxon>Theropoda</taxon>
        <taxon>Coelurosauria</taxon>
        <taxon>Aves</taxon>
        <taxon>Neognathae</taxon>
        <taxon>Neoaves</taxon>
        <taxon>Telluraves</taxon>
        <taxon>Australaves</taxon>
        <taxon>Passeriformes</taxon>
        <taxon>Meliphagoidea</taxon>
        <taxon>Maluridae</taxon>
        <taxon>Malurus</taxon>
    </lineage>
</organism>
<dbReference type="Ensembl" id="ENSMCST00000001649.1">
    <property type="protein sequence ID" value="ENSMCSP00000001609.1"/>
    <property type="gene ID" value="ENSMCSG00000001209.1"/>
</dbReference>
<evidence type="ECO:0000256" key="1">
    <source>
        <dbReference type="SAM" id="MobiDB-lite"/>
    </source>
</evidence>
<protein>
    <submittedName>
        <fullName evidence="2">Uncharacterized protein</fullName>
    </submittedName>
</protein>
<feature type="region of interest" description="Disordered" evidence="1">
    <location>
        <begin position="1"/>
        <end position="64"/>
    </location>
</feature>
<evidence type="ECO:0000313" key="2">
    <source>
        <dbReference type="Ensembl" id="ENSMCSP00000001609.1"/>
    </source>
</evidence>
<accession>A0A8C5T646</accession>
<evidence type="ECO:0000313" key="3">
    <source>
        <dbReference type="Proteomes" id="UP000694560"/>
    </source>
</evidence>
<reference evidence="2" key="2">
    <citation type="submission" date="2025-09" db="UniProtKB">
        <authorList>
            <consortium name="Ensembl"/>
        </authorList>
    </citation>
    <scope>IDENTIFICATION</scope>
</reference>
<dbReference type="AlphaFoldDB" id="A0A8C5T646"/>
<proteinExistence type="predicted"/>
<feature type="region of interest" description="Disordered" evidence="1">
    <location>
        <begin position="81"/>
        <end position="143"/>
    </location>
</feature>
<dbReference type="Proteomes" id="UP000694560">
    <property type="component" value="Unplaced"/>
</dbReference>
<reference evidence="2" key="1">
    <citation type="submission" date="2025-08" db="UniProtKB">
        <authorList>
            <consortium name="Ensembl"/>
        </authorList>
    </citation>
    <scope>IDENTIFICATION</scope>
</reference>